<dbReference type="Gene3D" id="1.20.1290.10">
    <property type="entry name" value="AhpD-like"/>
    <property type="match status" value="2"/>
</dbReference>
<name>A0A8E1V7T9_9GAMM</name>
<comment type="caution">
    <text evidence="1">The sequence shown here is derived from an EMBL/GenBank/DDBJ whole genome shotgun (WGS) entry which is preliminary data.</text>
</comment>
<dbReference type="AlphaFoldDB" id="A0A8E1V7T9"/>
<reference evidence="1 2" key="1">
    <citation type="journal article" date="2016" name="Front. Microbiol.">
        <title>Genomic Resource of Rice Seed Associated Bacteria.</title>
        <authorList>
            <person name="Midha S."/>
            <person name="Bansal K."/>
            <person name="Sharma S."/>
            <person name="Kumar N."/>
            <person name="Patil P.P."/>
            <person name="Chaudhry V."/>
            <person name="Patil P.B."/>
        </authorList>
    </citation>
    <scope>NUCLEOTIDE SEQUENCE [LARGE SCALE GENOMIC DNA]</scope>
    <source>
        <strain evidence="1 2">SA3</strain>
    </source>
</reference>
<sequence>MEHRRSPGHDHWFYESQTRPHTSATAPLVPEAAHIDDRFLLGLQQEASALQPLLQHFQPVLQAARDLSHTLLPDAVSTSLTHTLTLYDRLSTALTVAQVAGVQRLCNHYSARLNPLPGPDSSRESNNRLTQITQYARQLAMQPELITASSISALDAVGLTEPDIVTLNQLVGYVSYQARVVAALQAMMGLPVRWIPGVTPPTDADAVLFSQAAAWQHALKPVELRYASADQLAAVTFCQGMAGLDDAVWLLVHDAQALYGWATLRQRLEAYGGEEEQLAQAVSARVLGCRRQFAQLANGWRTRLLHDVDQASDDSLTQQVIALSAQLTRLPERFSAAHLQPLLNAGWGSERLFTLMQAVAFASWQDRLLMALGEAR</sequence>
<dbReference type="Proteomes" id="UP000071979">
    <property type="component" value="Unassembled WGS sequence"/>
</dbReference>
<dbReference type="RefSeq" id="WP_058774636.1">
    <property type="nucleotide sequence ID" value="NZ_JAERJK010000001.1"/>
</dbReference>
<dbReference type="InterPro" id="IPR029032">
    <property type="entry name" value="AhpD-like"/>
</dbReference>
<accession>A0A8E1V7T9</accession>
<evidence type="ECO:0000313" key="1">
    <source>
        <dbReference type="EMBL" id="KTS65426.1"/>
    </source>
</evidence>
<dbReference type="SUPFAM" id="SSF69118">
    <property type="entry name" value="AhpD-like"/>
    <property type="match status" value="2"/>
</dbReference>
<gene>
    <name evidence="1" type="ORF">SA3R_20945</name>
</gene>
<evidence type="ECO:0000313" key="2">
    <source>
        <dbReference type="Proteomes" id="UP000071979"/>
    </source>
</evidence>
<protein>
    <submittedName>
        <fullName evidence="1">Oxidoreductase</fullName>
    </submittedName>
</protein>
<proteinExistence type="predicted"/>
<dbReference type="EMBL" id="LDSE01000043">
    <property type="protein sequence ID" value="KTS65426.1"/>
    <property type="molecule type" value="Genomic_DNA"/>
</dbReference>
<organism evidence="1 2">
    <name type="scientific">Pantoea dispersa</name>
    <dbReference type="NCBI Taxonomy" id="59814"/>
    <lineage>
        <taxon>Bacteria</taxon>
        <taxon>Pseudomonadati</taxon>
        <taxon>Pseudomonadota</taxon>
        <taxon>Gammaproteobacteria</taxon>
        <taxon>Enterobacterales</taxon>
        <taxon>Erwiniaceae</taxon>
        <taxon>Pantoea</taxon>
    </lineage>
</organism>